<dbReference type="AlphaFoldDB" id="A0A1M7LYS1"/>
<keyword evidence="3" id="KW-0762">Sugar transport</keyword>
<dbReference type="PANTHER" id="PTHR43649:SF12">
    <property type="entry name" value="DIACETYLCHITOBIOSE BINDING PROTEIN DASA"/>
    <property type="match status" value="1"/>
</dbReference>
<dbReference type="InterPro" id="IPR006059">
    <property type="entry name" value="SBP"/>
</dbReference>
<proteinExistence type="predicted"/>
<dbReference type="STRING" id="1120996.SAMN02746066_03490"/>
<dbReference type="OrthoDB" id="362670at2"/>
<dbReference type="InterPro" id="IPR050490">
    <property type="entry name" value="Bact_solute-bd_prot1"/>
</dbReference>
<feature type="compositionally biased region" description="Polar residues" evidence="1">
    <location>
        <begin position="28"/>
        <end position="42"/>
    </location>
</feature>
<accession>A0A1M7LYS1</accession>
<reference evidence="3 4" key="1">
    <citation type="submission" date="2016-11" db="EMBL/GenBank/DDBJ databases">
        <authorList>
            <person name="Jaros S."/>
            <person name="Januszkiewicz K."/>
            <person name="Wedrychowicz H."/>
        </authorList>
    </citation>
    <scope>NUCLEOTIDE SEQUENCE [LARGE SCALE GENOMIC DNA]</scope>
    <source>
        <strain evidence="3 4">DSM 15930</strain>
    </source>
</reference>
<protein>
    <submittedName>
        <fullName evidence="3">Multiple sugar transport system substrate-binding protein</fullName>
    </submittedName>
</protein>
<sequence length="431" mass="47245">MWKKFIALSMGLVLCASLLAGCGKKDNANSGGSTTEGSTNQDSGKKVDIRVTRWGDTENKAEKQLIDEFNANNDKNINIIYDVVPGDGYGDRLTTSFSSGDGYDVFLSGEGDFFKWVDKGLTYPMDELMANDTSFAGTISESLMQMGNINGKQNYIVADQNPICLYYNRDMFDAAGIEYPNDDWTWDDLIAAAEKLTVKNADGSYESYGFNAQSWGYAVMTYLESLGLEFMNEDGTVADGYLNNPEVAKALEQYFAMAEEPNKVSPASADLDTFGSATSMMVNNKLGMFISGGWDVIPLREAGINYGTALIPGNHKSYVCAGGYAIGANTKNPEAAWEVVKLLTSPEASELRQELEGILPTSKEGMEEFLKTADERDHALIRTLDYGVQPIGMRSELGSKINEKTSEIFERIIYKDGTAQEILDETLASLK</sequence>
<evidence type="ECO:0000256" key="1">
    <source>
        <dbReference type="SAM" id="MobiDB-lite"/>
    </source>
</evidence>
<keyword evidence="4" id="KW-1185">Reference proteome</keyword>
<dbReference type="Pfam" id="PF01547">
    <property type="entry name" value="SBP_bac_1"/>
    <property type="match status" value="1"/>
</dbReference>
<gene>
    <name evidence="3" type="ORF">SAMN02746066_03490</name>
</gene>
<dbReference type="CDD" id="cd13585">
    <property type="entry name" value="PBP2_TMBP_like"/>
    <property type="match status" value="1"/>
</dbReference>
<evidence type="ECO:0000313" key="4">
    <source>
        <dbReference type="Proteomes" id="UP000184038"/>
    </source>
</evidence>
<dbReference type="PROSITE" id="PS51257">
    <property type="entry name" value="PROKAR_LIPOPROTEIN"/>
    <property type="match status" value="1"/>
</dbReference>
<keyword evidence="3" id="KW-0813">Transport</keyword>
<dbReference type="SUPFAM" id="SSF53850">
    <property type="entry name" value="Periplasmic binding protein-like II"/>
    <property type="match status" value="1"/>
</dbReference>
<dbReference type="PANTHER" id="PTHR43649">
    <property type="entry name" value="ARABINOSE-BINDING PROTEIN-RELATED"/>
    <property type="match status" value="1"/>
</dbReference>
<dbReference type="RefSeq" id="WP_073289686.1">
    <property type="nucleotide sequence ID" value="NZ_FRCP01000018.1"/>
</dbReference>
<feature type="region of interest" description="Disordered" evidence="1">
    <location>
        <begin position="27"/>
        <end position="48"/>
    </location>
</feature>
<organism evidence="3 4">
    <name type="scientific">Anaerosporobacter mobilis DSM 15930</name>
    <dbReference type="NCBI Taxonomy" id="1120996"/>
    <lineage>
        <taxon>Bacteria</taxon>
        <taxon>Bacillati</taxon>
        <taxon>Bacillota</taxon>
        <taxon>Clostridia</taxon>
        <taxon>Lachnospirales</taxon>
        <taxon>Lachnospiraceae</taxon>
        <taxon>Anaerosporobacter</taxon>
    </lineage>
</organism>
<keyword evidence="2" id="KW-0732">Signal</keyword>
<evidence type="ECO:0000256" key="2">
    <source>
        <dbReference type="SAM" id="SignalP"/>
    </source>
</evidence>
<name>A0A1M7LYS1_9FIRM</name>
<dbReference type="Gene3D" id="3.40.190.10">
    <property type="entry name" value="Periplasmic binding protein-like II"/>
    <property type="match status" value="1"/>
</dbReference>
<feature type="signal peptide" evidence="2">
    <location>
        <begin position="1"/>
        <end position="20"/>
    </location>
</feature>
<feature type="chain" id="PRO_5038969476" evidence="2">
    <location>
        <begin position="21"/>
        <end position="431"/>
    </location>
</feature>
<evidence type="ECO:0000313" key="3">
    <source>
        <dbReference type="EMBL" id="SHM83005.1"/>
    </source>
</evidence>
<dbReference type="Proteomes" id="UP000184038">
    <property type="component" value="Unassembled WGS sequence"/>
</dbReference>
<dbReference type="EMBL" id="FRCP01000018">
    <property type="protein sequence ID" value="SHM83005.1"/>
    <property type="molecule type" value="Genomic_DNA"/>
</dbReference>